<dbReference type="AlphaFoldDB" id="A0A0D0CV22"/>
<dbReference type="EMBL" id="KN834764">
    <property type="protein sequence ID" value="KIK63457.1"/>
    <property type="molecule type" value="Genomic_DNA"/>
</dbReference>
<protein>
    <submittedName>
        <fullName evidence="1">Unplaced genomic scaffold GYMLUscaffold_16, whole genome shotgun sequence</fullName>
    </submittedName>
</protein>
<evidence type="ECO:0000313" key="1">
    <source>
        <dbReference type="EMBL" id="KIK63457.1"/>
    </source>
</evidence>
<sequence>MVLQVYPAGDAKGTAEFKADGTITTTFTRGDGKILTNTGKIDLPADTTVIASTCDAVLHHKKAAKGGRYNWGSKRTGKTVKLTVSANDGNIIEVDAPSSIFVKTSNPSEEVHIDGESKNGTYTFN</sequence>
<evidence type="ECO:0000313" key="2">
    <source>
        <dbReference type="Proteomes" id="UP000053593"/>
    </source>
</evidence>
<reference evidence="1 2" key="1">
    <citation type="submission" date="2014-04" db="EMBL/GenBank/DDBJ databases">
        <title>Evolutionary Origins and Diversification of the Mycorrhizal Mutualists.</title>
        <authorList>
            <consortium name="DOE Joint Genome Institute"/>
            <consortium name="Mycorrhizal Genomics Consortium"/>
            <person name="Kohler A."/>
            <person name="Kuo A."/>
            <person name="Nagy L.G."/>
            <person name="Floudas D."/>
            <person name="Copeland A."/>
            <person name="Barry K.W."/>
            <person name="Cichocki N."/>
            <person name="Veneault-Fourrey C."/>
            <person name="LaButti K."/>
            <person name="Lindquist E.A."/>
            <person name="Lipzen A."/>
            <person name="Lundell T."/>
            <person name="Morin E."/>
            <person name="Murat C."/>
            <person name="Riley R."/>
            <person name="Ohm R."/>
            <person name="Sun H."/>
            <person name="Tunlid A."/>
            <person name="Henrissat B."/>
            <person name="Grigoriev I.V."/>
            <person name="Hibbett D.S."/>
            <person name="Martin F."/>
        </authorList>
    </citation>
    <scope>NUCLEOTIDE SEQUENCE [LARGE SCALE GENOMIC DNA]</scope>
    <source>
        <strain evidence="1 2">FD-317 M1</strain>
    </source>
</reference>
<accession>A0A0D0CV22</accession>
<name>A0A0D0CV22_9AGAR</name>
<proteinExistence type="predicted"/>
<keyword evidence="2" id="KW-1185">Reference proteome</keyword>
<dbReference type="HOGENOM" id="CLU_2004183_0_0_1"/>
<organism evidence="1 2">
    <name type="scientific">Collybiopsis luxurians FD-317 M1</name>
    <dbReference type="NCBI Taxonomy" id="944289"/>
    <lineage>
        <taxon>Eukaryota</taxon>
        <taxon>Fungi</taxon>
        <taxon>Dikarya</taxon>
        <taxon>Basidiomycota</taxon>
        <taxon>Agaricomycotina</taxon>
        <taxon>Agaricomycetes</taxon>
        <taxon>Agaricomycetidae</taxon>
        <taxon>Agaricales</taxon>
        <taxon>Marasmiineae</taxon>
        <taxon>Omphalotaceae</taxon>
        <taxon>Collybiopsis</taxon>
        <taxon>Collybiopsis luxurians</taxon>
    </lineage>
</organism>
<gene>
    <name evidence="1" type="ORF">GYMLUDRAFT_467372</name>
</gene>
<dbReference type="Proteomes" id="UP000053593">
    <property type="component" value="Unassembled WGS sequence"/>
</dbReference>